<dbReference type="InterPro" id="IPR037522">
    <property type="entry name" value="HD_GYP_dom"/>
</dbReference>
<name>A0ABT5J138_9NEIS</name>
<dbReference type="Gene3D" id="1.10.3210.10">
    <property type="entry name" value="Hypothetical protein af1432"/>
    <property type="match status" value="1"/>
</dbReference>
<proteinExistence type="predicted"/>
<dbReference type="SUPFAM" id="SSF109604">
    <property type="entry name" value="HD-domain/PDEase-like"/>
    <property type="match status" value="1"/>
</dbReference>
<dbReference type="EMBL" id="JAQQLF010000021">
    <property type="protein sequence ID" value="MDC7718492.1"/>
    <property type="molecule type" value="Genomic_DNA"/>
</dbReference>
<keyword evidence="3" id="KW-1185">Reference proteome</keyword>
<dbReference type="PANTHER" id="PTHR43155:SF2">
    <property type="entry name" value="CYCLIC DI-GMP PHOSPHODIESTERASE PA4108"/>
    <property type="match status" value="1"/>
</dbReference>
<evidence type="ECO:0000313" key="2">
    <source>
        <dbReference type="EMBL" id="MDC7718492.1"/>
    </source>
</evidence>
<dbReference type="PROSITE" id="PS51832">
    <property type="entry name" value="HD_GYP"/>
    <property type="match status" value="1"/>
</dbReference>
<dbReference type="Proteomes" id="UP001219956">
    <property type="component" value="Unassembled WGS sequence"/>
</dbReference>
<dbReference type="CDD" id="cd00077">
    <property type="entry name" value="HDc"/>
    <property type="match status" value="1"/>
</dbReference>
<dbReference type="Pfam" id="PF13487">
    <property type="entry name" value="HD_5"/>
    <property type="match status" value="1"/>
</dbReference>
<protein>
    <submittedName>
        <fullName evidence="2">HD domain-containing protein</fullName>
    </submittedName>
</protein>
<comment type="caution">
    <text evidence="2">The sequence shown here is derived from an EMBL/GenBank/DDBJ whole genome shotgun (WGS) entry which is preliminary data.</text>
</comment>
<sequence length="385" mass="42994">MQSTEHKAPLDSILKVGETLPADIYAANGLLLLRKGHYVLNEKQRERLVALGMTHPASALPPVESDLARISGEFSPFEEIQYAARHLDYLLGAGLSARGFEQRVRALANRLLAFTEKAPDGMLASLLLVPLAKYSSAHSIHVGIILAVLTRRLALEPPARNSLISSALTMNLSIASLMDDLHHQSSPLSQEQRNLIEGHPLLSSAMLRELGITDELWHLLVQTHHEKWDGKGYPYRLDKENIESLSHLLHLADVTAAKLVPRTYRSAMKPNTALAQIFMEANALFDYRFTSLLVKELGIYPPGSFVQLANQEMGVVLSRRERADEPCVAVLRRNDGAPYNKPQLREASTHEYRILQAIDQKQIGIRPQYLASLWARHRSGSSTYK</sequence>
<evidence type="ECO:0000313" key="3">
    <source>
        <dbReference type="Proteomes" id="UP001219956"/>
    </source>
</evidence>
<dbReference type="InterPro" id="IPR003607">
    <property type="entry name" value="HD/PDEase_dom"/>
</dbReference>
<dbReference type="PANTHER" id="PTHR43155">
    <property type="entry name" value="CYCLIC DI-GMP PHOSPHODIESTERASE PA4108-RELATED"/>
    <property type="match status" value="1"/>
</dbReference>
<dbReference type="RefSeq" id="WP_272752733.1">
    <property type="nucleotide sequence ID" value="NZ_JAQQLF010000021.1"/>
</dbReference>
<feature type="domain" description="HD-GYP" evidence="1">
    <location>
        <begin position="115"/>
        <end position="309"/>
    </location>
</feature>
<organism evidence="2 3">
    <name type="scientific">Vogesella aquatica</name>
    <dbReference type="NCBI Taxonomy" id="2984206"/>
    <lineage>
        <taxon>Bacteria</taxon>
        <taxon>Pseudomonadati</taxon>
        <taxon>Pseudomonadota</taxon>
        <taxon>Betaproteobacteria</taxon>
        <taxon>Neisseriales</taxon>
        <taxon>Chromobacteriaceae</taxon>
        <taxon>Vogesella</taxon>
    </lineage>
</organism>
<evidence type="ECO:0000259" key="1">
    <source>
        <dbReference type="PROSITE" id="PS51832"/>
    </source>
</evidence>
<gene>
    <name evidence="2" type="ORF">PQU95_14885</name>
</gene>
<reference evidence="2 3" key="1">
    <citation type="submission" date="2023-01" db="EMBL/GenBank/DDBJ databases">
        <title>Novel species of the genus Vogesella isolated from rivers.</title>
        <authorList>
            <person name="Lu H."/>
        </authorList>
    </citation>
    <scope>NUCLEOTIDE SEQUENCE [LARGE SCALE GENOMIC DNA]</scope>
    <source>
        <strain evidence="2 3">DC21W</strain>
    </source>
</reference>
<accession>A0ABT5J138</accession>